<dbReference type="GO" id="GO:0016887">
    <property type="term" value="F:ATP hydrolysis activity"/>
    <property type="evidence" value="ECO:0007669"/>
    <property type="project" value="InterPro"/>
</dbReference>
<keyword evidence="14" id="KW-1185">Reference proteome</keyword>
<evidence type="ECO:0000256" key="3">
    <source>
        <dbReference type="ARBA" id="ARBA00022448"/>
    </source>
</evidence>
<reference evidence="13 14" key="1">
    <citation type="submission" date="2019-09" db="EMBL/GenBank/DDBJ databases">
        <authorList>
            <person name="Brejova B."/>
        </authorList>
    </citation>
    <scope>NUCLEOTIDE SEQUENCE [LARGE SCALE GENOMIC DNA]</scope>
</reference>
<dbReference type="PANTHER" id="PTHR43394:SF1">
    <property type="entry name" value="ATP-BINDING CASSETTE SUB-FAMILY B MEMBER 10, MITOCHONDRIAL"/>
    <property type="match status" value="1"/>
</dbReference>
<dbReference type="InterPro" id="IPR011527">
    <property type="entry name" value="ABC1_TM_dom"/>
</dbReference>
<evidence type="ECO:0000256" key="9">
    <source>
        <dbReference type="SAM" id="MobiDB-lite"/>
    </source>
</evidence>
<keyword evidence="5" id="KW-0547">Nucleotide-binding</keyword>
<gene>
    <name evidence="13" type="ORF">SAPINGB_P000096</name>
</gene>
<feature type="transmembrane region" description="Helical" evidence="10">
    <location>
        <begin position="326"/>
        <end position="343"/>
    </location>
</feature>
<dbReference type="InterPro" id="IPR017871">
    <property type="entry name" value="ABC_transporter-like_CS"/>
</dbReference>
<dbReference type="CDD" id="cd18573">
    <property type="entry name" value="ABC_6TM_ABCB10_like"/>
    <property type="match status" value="1"/>
</dbReference>
<evidence type="ECO:0000256" key="5">
    <source>
        <dbReference type="ARBA" id="ARBA00022741"/>
    </source>
</evidence>
<comment type="subcellular location">
    <subcellularLocation>
        <location evidence="1">Membrane</location>
        <topology evidence="1">Multi-pass membrane protein</topology>
    </subcellularLocation>
</comment>
<dbReference type="GO" id="GO:0005524">
    <property type="term" value="F:ATP binding"/>
    <property type="evidence" value="ECO:0007669"/>
    <property type="project" value="UniProtKB-KW"/>
</dbReference>
<dbReference type="InterPro" id="IPR003439">
    <property type="entry name" value="ABC_transporter-like_ATP-bd"/>
</dbReference>
<feature type="domain" description="ABC transmembrane type-1" evidence="12">
    <location>
        <begin position="180"/>
        <end position="467"/>
    </location>
</feature>
<evidence type="ECO:0000256" key="10">
    <source>
        <dbReference type="SAM" id="Phobius"/>
    </source>
</evidence>
<dbReference type="PROSITE" id="PS50893">
    <property type="entry name" value="ABC_TRANSPORTER_2"/>
    <property type="match status" value="1"/>
</dbReference>
<dbReference type="GeneID" id="43578920"/>
<dbReference type="CDD" id="cd03249">
    <property type="entry name" value="ABC_MTABC3_MDL1_MDL2"/>
    <property type="match status" value="1"/>
</dbReference>
<dbReference type="InterPro" id="IPR039421">
    <property type="entry name" value="Type_1_exporter"/>
</dbReference>
<dbReference type="Pfam" id="PF00005">
    <property type="entry name" value="ABC_tran"/>
    <property type="match status" value="1"/>
</dbReference>
<dbReference type="SUPFAM" id="SSF90123">
    <property type="entry name" value="ABC transporter transmembrane region"/>
    <property type="match status" value="1"/>
</dbReference>
<dbReference type="Pfam" id="PF00664">
    <property type="entry name" value="ABC_membrane"/>
    <property type="match status" value="1"/>
</dbReference>
<evidence type="ECO:0000256" key="6">
    <source>
        <dbReference type="ARBA" id="ARBA00022840"/>
    </source>
</evidence>
<feature type="region of interest" description="Disordered" evidence="9">
    <location>
        <begin position="778"/>
        <end position="809"/>
    </location>
</feature>
<organism evidence="13 14">
    <name type="scientific">Magnusiomyces paraingens</name>
    <dbReference type="NCBI Taxonomy" id="2606893"/>
    <lineage>
        <taxon>Eukaryota</taxon>
        <taxon>Fungi</taxon>
        <taxon>Dikarya</taxon>
        <taxon>Ascomycota</taxon>
        <taxon>Saccharomycotina</taxon>
        <taxon>Dipodascomycetes</taxon>
        <taxon>Dipodascales</taxon>
        <taxon>Dipodascaceae</taxon>
        <taxon>Magnusiomyces</taxon>
    </lineage>
</organism>
<feature type="region of interest" description="Disordered" evidence="9">
    <location>
        <begin position="104"/>
        <end position="136"/>
    </location>
</feature>
<accession>A0A5E8B468</accession>
<feature type="transmembrane region" description="Helical" evidence="10">
    <location>
        <begin position="224"/>
        <end position="249"/>
    </location>
</feature>
<proteinExistence type="inferred from homology"/>
<dbReference type="AlphaFoldDB" id="A0A5E8B468"/>
<feature type="transmembrane region" description="Helical" evidence="10">
    <location>
        <begin position="402"/>
        <end position="426"/>
    </location>
</feature>
<dbReference type="EMBL" id="CABVLU010000001">
    <property type="protein sequence ID" value="VVT43680.1"/>
    <property type="molecule type" value="Genomic_DNA"/>
</dbReference>
<dbReference type="SMART" id="SM00382">
    <property type="entry name" value="AAA"/>
    <property type="match status" value="1"/>
</dbReference>
<feature type="transmembrane region" description="Helical" evidence="10">
    <location>
        <begin position="179"/>
        <end position="204"/>
    </location>
</feature>
<dbReference type="FunFam" id="1.20.1560.10:FF:000058">
    <property type="entry name" value="ABC transporter B family member 25"/>
    <property type="match status" value="1"/>
</dbReference>
<keyword evidence="3" id="KW-0813">Transport</keyword>
<name>A0A5E8B468_9ASCO</name>
<dbReference type="FunFam" id="3.40.50.300:FF:000218">
    <property type="entry name" value="Multidrug ABC transporter ATP-binding protein"/>
    <property type="match status" value="1"/>
</dbReference>
<sequence>MRPTATCSAAALPVLPRMLLHHGPTRFLNMSMRLSTIQSAPTKPAFSMLFSSLTSSKSPRSPPPIIPQTNIISLSSSQLIPQYPKIQLNTSIYHLRRNLSTSSTRYNASIPQPTSTNTTTTTTTTPSSADSFEKSERAKQASQVNLSARLSPRDTSNKAAGLKEIGRLFSLARREVKPLFFAVLLLVLSSAVTLTLPMTIGKILDAANSDVTEKLVFGLPLPTFYAGVAALFVVGAAANFGRVVLLRVIGERLVARLRVSLFKKTVSQDAEFFDANRVGDLISRLSSDANIVAKSLTQNVSDGLRSSLSAIFGIGMMAYVSLKLTSLIVLVIPPIFLGSVIYGRKVRQLSRELQASIGELTKVSEERLSNVRTAQSFAGEIQEIHRYSDKIRDVFRIGRSEAIAAASFFASTGFAGNLTVLGLLAIGSQMVSSGEMTLGALTSFTMYTGYAGSSAFGLSSFYSELMKGAGAASRLFELMDREPSIKPTVGKKLTQARETITFEHVKFSYPTRPAVPIFNDLSFQIPSGSNVCVVGPSGSGKSTVTSLLLRFYDPTGGSIRIGNDDIRDLNLKSLRRQIGVVSQEPVLFSGTIAENISYGRPDASRGEIYMAAKRANCGFISDFPEGLDTAVGARGAQLSGGQKQRIAIARALIKNPSILILDEATSALDSESEAAVNEALVNLMDEKNTTTISIAHRLSTIKRSDQIIVVGSDGTVAEVGSFNSLIADPESALSQLLKAQAKDVLEEYEPVALEKHEEDDKISGVVGGVPEEIALANNGDSETFVEEQVDEDLARQESEQEDKDASAGINIKKISNF</sequence>
<dbReference type="GO" id="GO:0090374">
    <property type="term" value="P:oligopeptide export from mitochondrion"/>
    <property type="evidence" value="ECO:0007669"/>
    <property type="project" value="TreeGrafter"/>
</dbReference>
<dbReference type="PROSITE" id="PS50929">
    <property type="entry name" value="ABC_TM1F"/>
    <property type="match status" value="1"/>
</dbReference>
<evidence type="ECO:0000259" key="11">
    <source>
        <dbReference type="PROSITE" id="PS50893"/>
    </source>
</evidence>
<dbReference type="SUPFAM" id="SSF52540">
    <property type="entry name" value="P-loop containing nucleoside triphosphate hydrolases"/>
    <property type="match status" value="1"/>
</dbReference>
<feature type="transmembrane region" description="Helical" evidence="10">
    <location>
        <begin position="438"/>
        <end position="458"/>
    </location>
</feature>
<keyword evidence="7 10" id="KW-1133">Transmembrane helix</keyword>
<dbReference type="GO" id="GO:0015421">
    <property type="term" value="F:ABC-type oligopeptide transporter activity"/>
    <property type="evidence" value="ECO:0007669"/>
    <property type="project" value="TreeGrafter"/>
</dbReference>
<dbReference type="RefSeq" id="XP_031850711.1">
    <property type="nucleotide sequence ID" value="XM_031994820.1"/>
</dbReference>
<dbReference type="InterPro" id="IPR003593">
    <property type="entry name" value="AAA+_ATPase"/>
</dbReference>
<evidence type="ECO:0000256" key="7">
    <source>
        <dbReference type="ARBA" id="ARBA00022989"/>
    </source>
</evidence>
<evidence type="ECO:0000256" key="4">
    <source>
        <dbReference type="ARBA" id="ARBA00022692"/>
    </source>
</evidence>
<evidence type="ECO:0000259" key="12">
    <source>
        <dbReference type="PROSITE" id="PS50929"/>
    </source>
</evidence>
<evidence type="ECO:0000256" key="2">
    <source>
        <dbReference type="ARBA" id="ARBA00005580"/>
    </source>
</evidence>
<dbReference type="InterPro" id="IPR027417">
    <property type="entry name" value="P-loop_NTPase"/>
</dbReference>
<keyword evidence="8 10" id="KW-0472">Membrane</keyword>
<dbReference type="Gene3D" id="1.20.1560.10">
    <property type="entry name" value="ABC transporter type 1, transmembrane domain"/>
    <property type="match status" value="1"/>
</dbReference>
<comment type="similarity">
    <text evidence="2">Belongs to the ABC transporter superfamily. ABCB family. Mitochondrial peptide exporter (TC 3.A.1.212) subfamily.</text>
</comment>
<protein>
    <submittedName>
        <fullName evidence="13">Uncharacterized protein</fullName>
    </submittedName>
</protein>
<evidence type="ECO:0000256" key="1">
    <source>
        <dbReference type="ARBA" id="ARBA00004141"/>
    </source>
</evidence>
<dbReference type="PROSITE" id="PS00211">
    <property type="entry name" value="ABC_TRANSPORTER_1"/>
    <property type="match status" value="1"/>
</dbReference>
<evidence type="ECO:0000313" key="14">
    <source>
        <dbReference type="Proteomes" id="UP000398389"/>
    </source>
</evidence>
<evidence type="ECO:0000313" key="13">
    <source>
        <dbReference type="EMBL" id="VVT43680.1"/>
    </source>
</evidence>
<dbReference type="InterPro" id="IPR036640">
    <property type="entry name" value="ABC1_TM_sf"/>
</dbReference>
<feature type="domain" description="ABC transporter" evidence="11">
    <location>
        <begin position="500"/>
        <end position="738"/>
    </location>
</feature>
<dbReference type="PANTHER" id="PTHR43394">
    <property type="entry name" value="ATP-DEPENDENT PERMEASE MDL1, MITOCHONDRIAL"/>
    <property type="match status" value="1"/>
</dbReference>
<dbReference type="Gene3D" id="3.40.50.300">
    <property type="entry name" value="P-loop containing nucleotide triphosphate hydrolases"/>
    <property type="match status" value="1"/>
</dbReference>
<keyword evidence="6" id="KW-0067">ATP-binding</keyword>
<evidence type="ECO:0000256" key="8">
    <source>
        <dbReference type="ARBA" id="ARBA00023136"/>
    </source>
</evidence>
<feature type="compositionally biased region" description="Low complexity" evidence="9">
    <location>
        <begin position="113"/>
        <end position="128"/>
    </location>
</feature>
<dbReference type="OrthoDB" id="6500128at2759"/>
<dbReference type="GO" id="GO:0005743">
    <property type="term" value="C:mitochondrial inner membrane"/>
    <property type="evidence" value="ECO:0007669"/>
    <property type="project" value="TreeGrafter"/>
</dbReference>
<dbReference type="Proteomes" id="UP000398389">
    <property type="component" value="Unassembled WGS sequence"/>
</dbReference>
<keyword evidence="4 10" id="KW-0812">Transmembrane</keyword>